<keyword evidence="3" id="KW-1185">Reference proteome</keyword>
<accession>A0A1H6B4Z3</accession>
<dbReference type="Proteomes" id="UP000236754">
    <property type="component" value="Unassembled WGS sequence"/>
</dbReference>
<protein>
    <recommendedName>
        <fullName evidence="4">PknH-like extracellular domain-containing protein</fullName>
    </recommendedName>
</protein>
<proteinExistence type="predicted"/>
<evidence type="ECO:0000313" key="3">
    <source>
        <dbReference type="Proteomes" id="UP000236754"/>
    </source>
</evidence>
<dbReference type="EMBL" id="FNVU01000006">
    <property type="protein sequence ID" value="SEG55682.1"/>
    <property type="molecule type" value="Genomic_DNA"/>
</dbReference>
<organism evidence="2 3">
    <name type="scientific">Actinacidiphila yanglinensis</name>
    <dbReference type="NCBI Taxonomy" id="310779"/>
    <lineage>
        <taxon>Bacteria</taxon>
        <taxon>Bacillati</taxon>
        <taxon>Actinomycetota</taxon>
        <taxon>Actinomycetes</taxon>
        <taxon>Kitasatosporales</taxon>
        <taxon>Streptomycetaceae</taxon>
        <taxon>Actinacidiphila</taxon>
    </lineage>
</organism>
<name>A0A1H6B4Z3_9ACTN</name>
<feature type="region of interest" description="Disordered" evidence="1">
    <location>
        <begin position="74"/>
        <end position="94"/>
    </location>
</feature>
<dbReference type="PROSITE" id="PS51257">
    <property type="entry name" value="PROKAR_LIPOPROTEIN"/>
    <property type="match status" value="1"/>
</dbReference>
<evidence type="ECO:0000256" key="1">
    <source>
        <dbReference type="SAM" id="MobiDB-lite"/>
    </source>
</evidence>
<sequence length="281" mass="28999">MDAAASRAVWAAGVIFMAGTLGACGGGAGSTRPNPSAPAPTSATAPASTPGSAAAPPTSSTRVLGQADLERAVVGPKDVPGWDTGTLVGRGGDGLRIGQSIPDVSRFPKPRPAACGPLNSAAGMVGDRQYHALVEQTVSRSSAKDPEGEQTVTMSLTAYSAADAPRVMADLRTSLRTCTSFRTPLEPDMGYSDPRPLAEPKLGDDAVSYRITQSNPSVDRSGNDDGGPRVDAHFHYVVVRCGTGIAVFSAMAFPQDTRPPQVPMDLVAAQVDKLRKVVTGR</sequence>
<gene>
    <name evidence="2" type="ORF">SAMN05216223_106220</name>
</gene>
<feature type="region of interest" description="Disordered" evidence="1">
    <location>
        <begin position="27"/>
        <end position="62"/>
    </location>
</feature>
<feature type="compositionally biased region" description="Low complexity" evidence="1">
    <location>
        <begin position="30"/>
        <end position="61"/>
    </location>
</feature>
<dbReference type="AlphaFoldDB" id="A0A1H6B4Z3"/>
<reference evidence="2 3" key="1">
    <citation type="submission" date="2016-10" db="EMBL/GenBank/DDBJ databases">
        <authorList>
            <person name="de Groot N.N."/>
        </authorList>
    </citation>
    <scope>NUCLEOTIDE SEQUENCE [LARGE SCALE GENOMIC DNA]</scope>
    <source>
        <strain evidence="2 3">CGMCC 4.2023</strain>
    </source>
</reference>
<evidence type="ECO:0008006" key="4">
    <source>
        <dbReference type="Google" id="ProtNLM"/>
    </source>
</evidence>
<evidence type="ECO:0000313" key="2">
    <source>
        <dbReference type="EMBL" id="SEG55682.1"/>
    </source>
</evidence>